<name>A0A4Y2A289_ARAVE</name>
<organism evidence="1 2">
    <name type="scientific">Araneus ventricosus</name>
    <name type="common">Orbweaver spider</name>
    <name type="synonym">Epeira ventricosa</name>
    <dbReference type="NCBI Taxonomy" id="182803"/>
    <lineage>
        <taxon>Eukaryota</taxon>
        <taxon>Metazoa</taxon>
        <taxon>Ecdysozoa</taxon>
        <taxon>Arthropoda</taxon>
        <taxon>Chelicerata</taxon>
        <taxon>Arachnida</taxon>
        <taxon>Araneae</taxon>
        <taxon>Araneomorphae</taxon>
        <taxon>Entelegynae</taxon>
        <taxon>Araneoidea</taxon>
        <taxon>Araneidae</taxon>
        <taxon>Araneus</taxon>
    </lineage>
</organism>
<gene>
    <name evidence="1" type="ORF">AVEN_159480_1</name>
</gene>
<evidence type="ECO:0008006" key="3">
    <source>
        <dbReference type="Google" id="ProtNLM"/>
    </source>
</evidence>
<proteinExistence type="predicted"/>
<evidence type="ECO:0000313" key="1">
    <source>
        <dbReference type="EMBL" id="GBL73485.1"/>
    </source>
</evidence>
<accession>A0A4Y2A289</accession>
<reference evidence="1 2" key="1">
    <citation type="journal article" date="2019" name="Sci. Rep.">
        <title>Orb-weaving spider Araneus ventricosus genome elucidates the spidroin gene catalogue.</title>
        <authorList>
            <person name="Kono N."/>
            <person name="Nakamura H."/>
            <person name="Ohtoshi R."/>
            <person name="Moran D.A.P."/>
            <person name="Shinohara A."/>
            <person name="Yoshida Y."/>
            <person name="Fujiwara M."/>
            <person name="Mori M."/>
            <person name="Tomita M."/>
            <person name="Arakawa K."/>
        </authorList>
    </citation>
    <scope>NUCLEOTIDE SEQUENCE [LARGE SCALE GENOMIC DNA]</scope>
</reference>
<protein>
    <recommendedName>
        <fullName evidence="3">RNase H type-1 domain-containing protein</fullName>
    </recommendedName>
</protein>
<keyword evidence="2" id="KW-1185">Reference proteome</keyword>
<sequence>MKERNPSRTAQWRIRVESKRNAEANEKKAKKNYWTWRGHVGIRENEEADKAAKRSRIIKENFVPFADTLQVLKISENQMWQSTWERQSMNKLFQIQPSVKGFKNPPFTRKCDVVFIFFGYLTHI</sequence>
<dbReference type="EMBL" id="BGPR01000003">
    <property type="protein sequence ID" value="GBL73485.1"/>
    <property type="molecule type" value="Genomic_DNA"/>
</dbReference>
<dbReference type="Proteomes" id="UP000499080">
    <property type="component" value="Unassembled WGS sequence"/>
</dbReference>
<dbReference type="AlphaFoldDB" id="A0A4Y2A289"/>
<comment type="caution">
    <text evidence="1">The sequence shown here is derived from an EMBL/GenBank/DDBJ whole genome shotgun (WGS) entry which is preliminary data.</text>
</comment>
<evidence type="ECO:0000313" key="2">
    <source>
        <dbReference type="Proteomes" id="UP000499080"/>
    </source>
</evidence>